<keyword evidence="9" id="KW-1185">Reference proteome</keyword>
<dbReference type="InterPro" id="IPR050168">
    <property type="entry name" value="AAA_ATPase_domain"/>
</dbReference>
<comment type="similarity">
    <text evidence="5">Belongs to the AAA ATPase family.</text>
</comment>
<dbReference type="PROSITE" id="PS00674">
    <property type="entry name" value="AAA"/>
    <property type="match status" value="1"/>
</dbReference>
<sequence length="421" mass="46987">MDKIEIYQSILERDEDNYQIHFLLGEEYLNTGQLSKALQAFSTALKGEDSALEKAVLSSLKQYLIVESIHPNEPAAEHIQPIKRSDDSVQSNEPDTSSPTPYEEVPASDAKKRTKGFKVIEGRKQDNVFLLENHIPKKVTFDDVGGLQDLKKTIEMKIIKPFMNPGLFAKFRKKAGGGILLYGPPGCGKTFIAKATAGECHASFYPIHISEILDPFVGVSEQNLHHAFETARGNSPAVVFFDELDALGFSRSKSRSDVMRPLVDTMLNELQSVETSNEKLLVIGATNMPWDVDDAFKRPGRFDKLVFVPPPDREARKIIFQLKLSGRPVENGIVYEILADRTSLYSGADIENIVELASEQVLAEIMDGGHERPITMDDLLDAIHQTKPTTLEWLSTIKNYIKYGNQGGLYNEAAAYIKENL</sequence>
<feature type="domain" description="AAA+ ATPase" evidence="7">
    <location>
        <begin position="175"/>
        <end position="312"/>
    </location>
</feature>
<evidence type="ECO:0000256" key="4">
    <source>
        <dbReference type="PROSITE-ProRule" id="PRU00339"/>
    </source>
</evidence>
<comment type="caution">
    <text evidence="8">The sequence shown here is derived from an EMBL/GenBank/DDBJ whole genome shotgun (WGS) entry which is preliminary data.</text>
</comment>
<evidence type="ECO:0000259" key="7">
    <source>
        <dbReference type="SMART" id="SM00382"/>
    </source>
</evidence>
<dbReference type="Pfam" id="PF00004">
    <property type="entry name" value="AAA"/>
    <property type="match status" value="1"/>
</dbReference>
<keyword evidence="1 5" id="KW-0547">Nucleotide-binding</keyword>
<dbReference type="OrthoDB" id="9809379at2"/>
<dbReference type="GO" id="GO:0005524">
    <property type="term" value="F:ATP binding"/>
    <property type="evidence" value="ECO:0007669"/>
    <property type="project" value="UniProtKB-KW"/>
</dbReference>
<dbReference type="InterPro" id="IPR027417">
    <property type="entry name" value="P-loop_NTPase"/>
</dbReference>
<dbReference type="GO" id="GO:0016887">
    <property type="term" value="F:ATP hydrolysis activity"/>
    <property type="evidence" value="ECO:0007669"/>
    <property type="project" value="InterPro"/>
</dbReference>
<evidence type="ECO:0000256" key="1">
    <source>
        <dbReference type="ARBA" id="ARBA00022741"/>
    </source>
</evidence>
<dbReference type="RefSeq" id="WP_118924133.1">
    <property type="nucleotide sequence ID" value="NZ_QWEG01000018.1"/>
</dbReference>
<dbReference type="SMART" id="SM00382">
    <property type="entry name" value="AAA"/>
    <property type="match status" value="1"/>
</dbReference>
<dbReference type="InterPro" id="IPR003959">
    <property type="entry name" value="ATPase_AAA_core"/>
</dbReference>
<evidence type="ECO:0000256" key="2">
    <source>
        <dbReference type="ARBA" id="ARBA00022840"/>
    </source>
</evidence>
<feature type="region of interest" description="Disordered" evidence="6">
    <location>
        <begin position="81"/>
        <end position="110"/>
    </location>
</feature>
<evidence type="ECO:0000313" key="9">
    <source>
        <dbReference type="Proteomes" id="UP000284416"/>
    </source>
</evidence>
<dbReference type="InterPro" id="IPR019734">
    <property type="entry name" value="TPR_rpt"/>
</dbReference>
<reference evidence="8 9" key="1">
    <citation type="journal article" date="2017" name="Int. J. Syst. Evol. Microbiol.">
        <title>Bacillus notoginsengisoli sp. nov., a novel bacterium isolated from the rhizosphere of Panax notoginseng.</title>
        <authorList>
            <person name="Zhang M.Y."/>
            <person name="Cheng J."/>
            <person name="Cai Y."/>
            <person name="Zhang T.Y."/>
            <person name="Wu Y.Y."/>
            <person name="Manikprabhu D."/>
            <person name="Li W.J."/>
            <person name="Zhang Y.X."/>
        </authorList>
    </citation>
    <scope>NUCLEOTIDE SEQUENCE [LARGE SCALE GENOMIC DNA]</scope>
    <source>
        <strain evidence="8 9">JCM 30743</strain>
    </source>
</reference>
<feature type="compositionally biased region" description="Polar residues" evidence="6">
    <location>
        <begin position="88"/>
        <end position="100"/>
    </location>
</feature>
<dbReference type="PROSITE" id="PS50005">
    <property type="entry name" value="TPR"/>
    <property type="match status" value="1"/>
</dbReference>
<dbReference type="InterPro" id="IPR003593">
    <property type="entry name" value="AAA+_ATPase"/>
</dbReference>
<dbReference type="Proteomes" id="UP000284416">
    <property type="component" value="Unassembled WGS sequence"/>
</dbReference>
<feature type="repeat" description="TPR" evidence="4">
    <location>
        <begin position="18"/>
        <end position="51"/>
    </location>
</feature>
<dbReference type="FunFam" id="3.40.50.300:FF:001025">
    <property type="entry name" value="ATPase family, AAA domain-containing 2B"/>
    <property type="match status" value="1"/>
</dbReference>
<dbReference type="EMBL" id="QWEG01000018">
    <property type="protein sequence ID" value="RHW32825.1"/>
    <property type="molecule type" value="Genomic_DNA"/>
</dbReference>
<evidence type="ECO:0000256" key="5">
    <source>
        <dbReference type="RuleBase" id="RU003651"/>
    </source>
</evidence>
<keyword evidence="3" id="KW-0175">Coiled coil</keyword>
<keyword evidence="2 5" id="KW-0067">ATP-binding</keyword>
<protein>
    <submittedName>
        <fullName evidence="8">AAA family ATPase</fullName>
    </submittedName>
</protein>
<gene>
    <name evidence="8" type="ORF">D1B31_20990</name>
</gene>
<dbReference type="SUPFAM" id="SSF48452">
    <property type="entry name" value="TPR-like"/>
    <property type="match status" value="1"/>
</dbReference>
<dbReference type="PANTHER" id="PTHR23077:SF171">
    <property type="entry name" value="NUCLEAR VALOSIN-CONTAINING PROTEIN-LIKE"/>
    <property type="match status" value="1"/>
</dbReference>
<keyword evidence="4" id="KW-0802">TPR repeat</keyword>
<accession>A0A417YIE2</accession>
<evidence type="ECO:0000256" key="3">
    <source>
        <dbReference type="ARBA" id="ARBA00023054"/>
    </source>
</evidence>
<proteinExistence type="inferred from homology"/>
<dbReference type="Gene3D" id="1.10.8.60">
    <property type="match status" value="1"/>
</dbReference>
<evidence type="ECO:0000313" key="8">
    <source>
        <dbReference type="EMBL" id="RHW32825.1"/>
    </source>
</evidence>
<dbReference type="SUPFAM" id="SSF52540">
    <property type="entry name" value="P-loop containing nucleoside triphosphate hydrolases"/>
    <property type="match status" value="1"/>
</dbReference>
<dbReference type="InterPro" id="IPR003960">
    <property type="entry name" value="ATPase_AAA_CS"/>
</dbReference>
<evidence type="ECO:0000256" key="6">
    <source>
        <dbReference type="SAM" id="MobiDB-lite"/>
    </source>
</evidence>
<dbReference type="Gene3D" id="3.40.50.300">
    <property type="entry name" value="P-loop containing nucleotide triphosphate hydrolases"/>
    <property type="match status" value="1"/>
</dbReference>
<dbReference type="PANTHER" id="PTHR23077">
    <property type="entry name" value="AAA-FAMILY ATPASE"/>
    <property type="match status" value="1"/>
</dbReference>
<name>A0A417YIE2_9BACI</name>
<organism evidence="8 9">
    <name type="scientific">Neobacillus notoginsengisoli</name>
    <dbReference type="NCBI Taxonomy" id="1578198"/>
    <lineage>
        <taxon>Bacteria</taxon>
        <taxon>Bacillati</taxon>
        <taxon>Bacillota</taxon>
        <taxon>Bacilli</taxon>
        <taxon>Bacillales</taxon>
        <taxon>Bacillaceae</taxon>
        <taxon>Neobacillus</taxon>
    </lineage>
</organism>
<dbReference type="AlphaFoldDB" id="A0A417YIE2"/>
<dbReference type="InterPro" id="IPR011990">
    <property type="entry name" value="TPR-like_helical_dom_sf"/>
</dbReference>
<dbReference type="Gene3D" id="1.25.40.10">
    <property type="entry name" value="Tetratricopeptide repeat domain"/>
    <property type="match status" value="1"/>
</dbReference>